<dbReference type="SUPFAM" id="SSF53335">
    <property type="entry name" value="S-adenosyl-L-methionine-dependent methyltransferases"/>
    <property type="match status" value="1"/>
</dbReference>
<protein>
    <submittedName>
        <fullName evidence="1">Uncharacterized protein</fullName>
    </submittedName>
</protein>
<keyword evidence="2" id="KW-1185">Reference proteome</keyword>
<dbReference type="InterPro" id="IPR029063">
    <property type="entry name" value="SAM-dependent_MTases_sf"/>
</dbReference>
<evidence type="ECO:0000313" key="1">
    <source>
        <dbReference type="EMBL" id="TWU58307.1"/>
    </source>
</evidence>
<evidence type="ECO:0000313" key="2">
    <source>
        <dbReference type="Proteomes" id="UP000317977"/>
    </source>
</evidence>
<accession>A0A5C6FCF1</accession>
<proteinExistence type="predicted"/>
<name>A0A5C6FCF1_9BACT</name>
<comment type="caution">
    <text evidence="1">The sequence shown here is derived from an EMBL/GenBank/DDBJ whole genome shotgun (WGS) entry which is preliminary data.</text>
</comment>
<dbReference type="Proteomes" id="UP000317977">
    <property type="component" value="Unassembled WGS sequence"/>
</dbReference>
<reference evidence="1 2" key="1">
    <citation type="submission" date="2019-02" db="EMBL/GenBank/DDBJ databases">
        <title>Deep-cultivation of Planctomycetes and their phenomic and genomic characterization uncovers novel biology.</title>
        <authorList>
            <person name="Wiegand S."/>
            <person name="Jogler M."/>
            <person name="Boedeker C."/>
            <person name="Pinto D."/>
            <person name="Vollmers J."/>
            <person name="Rivas-Marin E."/>
            <person name="Kohn T."/>
            <person name="Peeters S.H."/>
            <person name="Heuer A."/>
            <person name="Rast P."/>
            <person name="Oberbeckmann S."/>
            <person name="Bunk B."/>
            <person name="Jeske O."/>
            <person name="Meyerdierks A."/>
            <person name="Storesund J.E."/>
            <person name="Kallscheuer N."/>
            <person name="Luecker S."/>
            <person name="Lage O.M."/>
            <person name="Pohl T."/>
            <person name="Merkel B.J."/>
            <person name="Hornburger P."/>
            <person name="Mueller R.-W."/>
            <person name="Bruemmer F."/>
            <person name="Labrenz M."/>
            <person name="Spormann A.M."/>
            <person name="Op Den Camp H."/>
            <person name="Overmann J."/>
            <person name="Amann R."/>
            <person name="Jetten M.S.M."/>
            <person name="Mascher T."/>
            <person name="Medema M.H."/>
            <person name="Devos D.P."/>
            <person name="Kaster A.-K."/>
            <person name="Ovreas L."/>
            <person name="Rohde M."/>
            <person name="Galperin M.Y."/>
            <person name="Jogler C."/>
        </authorList>
    </citation>
    <scope>NUCLEOTIDE SEQUENCE [LARGE SCALE GENOMIC DNA]</scope>
    <source>
        <strain evidence="1 2">Poly59</strain>
    </source>
</reference>
<dbReference type="RefSeq" id="WP_146533064.1">
    <property type="nucleotide sequence ID" value="NZ_SJPX01000001.1"/>
</dbReference>
<dbReference type="OrthoDB" id="7343073at2"/>
<sequence length="282" mass="32009">MKNVFRKIACRSTRVMMKSDLLWSMAQRLPNHDFFHRQRYPVIHKRARAQCADLLNDRTVIAGPFAGLRYAREAAVGSSLWPKLLGTYESELRPCFEAIKQNTSYRQVVDVGFAEGFYLVGLGRHFPEAQLVGFDTEDEAKKLCQANATANGIDEDRLKLFGGFDADAFRNELQSDSLVVVDCEGFENQVVDSLSEDELSKADWLIESHDHLVEGTTDRLKLAFQKTHEIEEVVTDRDLVTKQSLLPASVRDRCSAYVQEALVSEGRMAEQKWIFATRRKAA</sequence>
<gene>
    <name evidence="1" type="ORF">Poly59_12180</name>
</gene>
<dbReference type="Gene3D" id="3.40.50.150">
    <property type="entry name" value="Vaccinia Virus protein VP39"/>
    <property type="match status" value="1"/>
</dbReference>
<organism evidence="1 2">
    <name type="scientific">Rubripirellula reticaptiva</name>
    <dbReference type="NCBI Taxonomy" id="2528013"/>
    <lineage>
        <taxon>Bacteria</taxon>
        <taxon>Pseudomonadati</taxon>
        <taxon>Planctomycetota</taxon>
        <taxon>Planctomycetia</taxon>
        <taxon>Pirellulales</taxon>
        <taxon>Pirellulaceae</taxon>
        <taxon>Rubripirellula</taxon>
    </lineage>
</organism>
<dbReference type="EMBL" id="SJPX01000001">
    <property type="protein sequence ID" value="TWU58307.1"/>
    <property type="molecule type" value="Genomic_DNA"/>
</dbReference>
<dbReference type="AlphaFoldDB" id="A0A5C6FCF1"/>